<accession>A0A0B2BJ37</accession>
<feature type="domain" description="VTT" evidence="2">
    <location>
        <begin position="11"/>
        <end position="121"/>
    </location>
</feature>
<evidence type="ECO:0000313" key="4">
    <source>
        <dbReference type="Proteomes" id="UP000230842"/>
    </source>
</evidence>
<evidence type="ECO:0000259" key="2">
    <source>
        <dbReference type="Pfam" id="PF09335"/>
    </source>
</evidence>
<keyword evidence="4" id="KW-1185">Reference proteome</keyword>
<name>A0A0B2BJ37_9ACTN</name>
<protein>
    <submittedName>
        <fullName evidence="3">Membrane protein DedA with SNARE-associated domain</fullName>
    </submittedName>
</protein>
<keyword evidence="1" id="KW-0812">Transmembrane</keyword>
<dbReference type="Pfam" id="PF09335">
    <property type="entry name" value="VTT_dom"/>
    <property type="match status" value="1"/>
</dbReference>
<keyword evidence="1" id="KW-0472">Membrane</keyword>
<feature type="transmembrane region" description="Helical" evidence="1">
    <location>
        <begin position="12"/>
        <end position="30"/>
    </location>
</feature>
<gene>
    <name evidence="3" type="ORF">CLV56_1669</name>
</gene>
<dbReference type="InterPro" id="IPR032816">
    <property type="entry name" value="VTT_dom"/>
</dbReference>
<dbReference type="RefSeq" id="WP_039350400.1">
    <property type="nucleotide sequence ID" value="NZ_PGEZ01000001.1"/>
</dbReference>
<keyword evidence="1" id="KW-1133">Transmembrane helix</keyword>
<proteinExistence type="predicted"/>
<feature type="transmembrane region" description="Helical" evidence="1">
    <location>
        <begin position="70"/>
        <end position="91"/>
    </location>
</feature>
<dbReference type="OrthoDB" id="3426404at2"/>
<evidence type="ECO:0000256" key="1">
    <source>
        <dbReference type="SAM" id="Phobius"/>
    </source>
</evidence>
<organism evidence="3 4">
    <name type="scientific">Mumia flava</name>
    <dbReference type="NCBI Taxonomy" id="1348852"/>
    <lineage>
        <taxon>Bacteria</taxon>
        <taxon>Bacillati</taxon>
        <taxon>Actinomycetota</taxon>
        <taxon>Actinomycetes</taxon>
        <taxon>Propionibacteriales</taxon>
        <taxon>Nocardioidaceae</taxon>
        <taxon>Mumia</taxon>
    </lineage>
</organism>
<dbReference type="Proteomes" id="UP000230842">
    <property type="component" value="Unassembled WGS sequence"/>
</dbReference>
<feature type="transmembrane region" description="Helical" evidence="1">
    <location>
        <begin position="135"/>
        <end position="156"/>
    </location>
</feature>
<feature type="transmembrane region" description="Helical" evidence="1">
    <location>
        <begin position="103"/>
        <end position="129"/>
    </location>
</feature>
<evidence type="ECO:0000313" key="3">
    <source>
        <dbReference type="EMBL" id="PJJ57440.1"/>
    </source>
</evidence>
<reference evidence="3 4" key="1">
    <citation type="submission" date="2017-11" db="EMBL/GenBank/DDBJ databases">
        <title>Genomic Encyclopedia of Archaeal and Bacterial Type Strains, Phase II (KMG-II): From Individual Species to Whole Genera.</title>
        <authorList>
            <person name="Goeker M."/>
        </authorList>
    </citation>
    <scope>NUCLEOTIDE SEQUENCE [LARGE SCALE GENOMIC DNA]</scope>
    <source>
        <strain evidence="3 4">DSM 27763</strain>
    </source>
</reference>
<dbReference type="EMBL" id="PGEZ01000001">
    <property type="protein sequence ID" value="PJJ57440.1"/>
    <property type="molecule type" value="Genomic_DNA"/>
</dbReference>
<dbReference type="AlphaFoldDB" id="A0A0B2BJ37"/>
<comment type="caution">
    <text evidence="3">The sequence shown here is derived from an EMBL/GenBank/DDBJ whole genome shotgun (WGS) entry which is preliminary data.</text>
</comment>
<sequence length="167" mass="18152">MERPEDPALGVWLFFFVVVVLRAQATYWIARFATVQVLDHTHPQSGWRARVHGWLSGERARAGLDLVQRWGVLAVPLSFLTVGAQTVVNAAAGMVRMPFARYLPAMLVGCAIWALVWTTIGLSAFYAALGAGLSTGWGLAVAVLALLTVVVVLAVLRRRRARSGEQA</sequence>